<feature type="non-terminal residue" evidence="1">
    <location>
        <position position="80"/>
    </location>
</feature>
<evidence type="ECO:0000313" key="2">
    <source>
        <dbReference type="Proteomes" id="UP000265427"/>
    </source>
</evidence>
<evidence type="ECO:0000313" key="1">
    <source>
        <dbReference type="EMBL" id="RHY06370.1"/>
    </source>
</evidence>
<accession>A0A397AF19</accession>
<organism evidence="1 2">
    <name type="scientific">Aphanomyces astaci</name>
    <name type="common">Crayfish plague agent</name>
    <dbReference type="NCBI Taxonomy" id="112090"/>
    <lineage>
        <taxon>Eukaryota</taxon>
        <taxon>Sar</taxon>
        <taxon>Stramenopiles</taxon>
        <taxon>Oomycota</taxon>
        <taxon>Saprolegniomycetes</taxon>
        <taxon>Saprolegniales</taxon>
        <taxon>Verrucalvaceae</taxon>
        <taxon>Aphanomyces</taxon>
    </lineage>
</organism>
<comment type="caution">
    <text evidence="1">The sequence shown here is derived from an EMBL/GenBank/DDBJ whole genome shotgun (WGS) entry which is preliminary data.</text>
</comment>
<dbReference type="Proteomes" id="UP000265427">
    <property type="component" value="Unassembled WGS sequence"/>
</dbReference>
<sequence length="80" mass="8501">METCSVCGANDGPTPRQCNMCSSKFHHMCIVEKAARNGWPVAEEGQELCAVPAVPSRAATCEEARTSEGSEEQVEGARCA</sequence>
<name>A0A397AF19_APHAT</name>
<gene>
    <name evidence="1" type="ORF">DYB36_013366</name>
</gene>
<reference evidence="1 2" key="1">
    <citation type="submission" date="2018-08" db="EMBL/GenBank/DDBJ databases">
        <title>Aphanomyces genome sequencing and annotation.</title>
        <authorList>
            <person name="Minardi D."/>
            <person name="Oidtmann B."/>
            <person name="Van Der Giezen M."/>
            <person name="Studholme D.J."/>
        </authorList>
    </citation>
    <scope>NUCLEOTIDE SEQUENCE [LARGE SCALE GENOMIC DNA]</scope>
    <source>
        <strain evidence="1 2">Kv</strain>
    </source>
</reference>
<dbReference type="AlphaFoldDB" id="A0A397AF19"/>
<dbReference type="EMBL" id="QUSZ01006272">
    <property type="protein sequence ID" value="RHY06370.1"/>
    <property type="molecule type" value="Genomic_DNA"/>
</dbReference>
<protein>
    <submittedName>
        <fullName evidence="1">Uncharacterized protein</fullName>
    </submittedName>
</protein>
<proteinExistence type="predicted"/>